<name>A0ABU2M402_9ACTN</name>
<comment type="caution">
    <text evidence="2">The sequence shown here is derived from an EMBL/GenBank/DDBJ whole genome shotgun (WGS) entry which is preliminary data.</text>
</comment>
<organism evidence="2 3">
    <name type="scientific">Nocardiopsis lambiniae</name>
    <dbReference type="NCBI Taxonomy" id="3075539"/>
    <lineage>
        <taxon>Bacteria</taxon>
        <taxon>Bacillati</taxon>
        <taxon>Actinomycetota</taxon>
        <taxon>Actinomycetes</taxon>
        <taxon>Streptosporangiales</taxon>
        <taxon>Nocardiopsidaceae</taxon>
        <taxon>Nocardiopsis</taxon>
    </lineage>
</organism>
<evidence type="ECO:0000313" key="3">
    <source>
        <dbReference type="Proteomes" id="UP001183390"/>
    </source>
</evidence>
<sequence length="127" mass="14351">MTTEPTTPDPRMRMLDDLIHGRWVLTLEPTPDGGTEVVAYRPLGWTGPNPHERLAAPDHAALRDLLARRHTAEATDIAERDVDEPDHDPADDPVPDDLTEEERNAVRRQGEFLAWRRSVLDDPTDDT</sequence>
<reference evidence="3" key="1">
    <citation type="submission" date="2023-07" db="EMBL/GenBank/DDBJ databases">
        <title>30 novel species of actinomycetes from the DSMZ collection.</title>
        <authorList>
            <person name="Nouioui I."/>
        </authorList>
    </citation>
    <scope>NUCLEOTIDE SEQUENCE [LARGE SCALE GENOMIC DNA]</scope>
    <source>
        <strain evidence="3">DSM 44743</strain>
    </source>
</reference>
<proteinExistence type="predicted"/>
<keyword evidence="3" id="KW-1185">Reference proteome</keyword>
<dbReference type="RefSeq" id="WP_311510165.1">
    <property type="nucleotide sequence ID" value="NZ_JAVREP010000001.1"/>
</dbReference>
<feature type="compositionally biased region" description="Acidic residues" evidence="1">
    <location>
        <begin position="81"/>
        <end position="100"/>
    </location>
</feature>
<feature type="region of interest" description="Disordered" evidence="1">
    <location>
        <begin position="72"/>
        <end position="107"/>
    </location>
</feature>
<evidence type="ECO:0000313" key="2">
    <source>
        <dbReference type="EMBL" id="MDT0327383.1"/>
    </source>
</evidence>
<dbReference type="Proteomes" id="UP001183390">
    <property type="component" value="Unassembled WGS sequence"/>
</dbReference>
<accession>A0ABU2M402</accession>
<evidence type="ECO:0000256" key="1">
    <source>
        <dbReference type="SAM" id="MobiDB-lite"/>
    </source>
</evidence>
<dbReference type="EMBL" id="JAVREP010000001">
    <property type="protein sequence ID" value="MDT0327383.1"/>
    <property type="molecule type" value="Genomic_DNA"/>
</dbReference>
<gene>
    <name evidence="2" type="ORF">RM479_03065</name>
</gene>
<protein>
    <submittedName>
        <fullName evidence="2">Uncharacterized protein</fullName>
    </submittedName>
</protein>